<name>D2VRV6_NAEGR</name>
<dbReference type="VEuPathDB" id="AmoebaDB:NAEGRDRAFT_71718"/>
<organism evidence="2">
    <name type="scientific">Naegleria gruberi</name>
    <name type="common">Amoeba</name>
    <dbReference type="NCBI Taxonomy" id="5762"/>
    <lineage>
        <taxon>Eukaryota</taxon>
        <taxon>Discoba</taxon>
        <taxon>Heterolobosea</taxon>
        <taxon>Tetramitia</taxon>
        <taxon>Eutetramitia</taxon>
        <taxon>Vahlkampfiidae</taxon>
        <taxon>Naegleria</taxon>
    </lineage>
</organism>
<dbReference type="GeneID" id="8854594"/>
<gene>
    <name evidence="1" type="ORF">NAEGRDRAFT_71718</name>
</gene>
<reference evidence="1 2" key="1">
    <citation type="journal article" date="2010" name="Cell">
        <title>The genome of Naegleria gruberi illuminates early eukaryotic versatility.</title>
        <authorList>
            <person name="Fritz-Laylin L.K."/>
            <person name="Prochnik S.E."/>
            <person name="Ginger M.L."/>
            <person name="Dacks J.B."/>
            <person name="Carpenter M.L."/>
            <person name="Field M.C."/>
            <person name="Kuo A."/>
            <person name="Paredez A."/>
            <person name="Chapman J."/>
            <person name="Pham J."/>
            <person name="Shu S."/>
            <person name="Neupane R."/>
            <person name="Cipriano M."/>
            <person name="Mancuso J."/>
            <person name="Tu H."/>
            <person name="Salamov A."/>
            <person name="Lindquist E."/>
            <person name="Shapiro H."/>
            <person name="Lucas S."/>
            <person name="Grigoriev I.V."/>
            <person name="Cande W.Z."/>
            <person name="Fulton C."/>
            <person name="Rokhsar D.S."/>
            <person name="Dawson S.C."/>
        </authorList>
    </citation>
    <scope>NUCLEOTIDE SEQUENCE [LARGE SCALE GENOMIC DNA]</scope>
    <source>
        <strain evidence="1 2">NEG-M</strain>
    </source>
</reference>
<dbReference type="RefSeq" id="XP_002673198.1">
    <property type="nucleotide sequence ID" value="XM_002673152.1"/>
</dbReference>
<dbReference type="EMBL" id="GG738892">
    <property type="protein sequence ID" value="EFC40454.1"/>
    <property type="molecule type" value="Genomic_DNA"/>
</dbReference>
<dbReference type="KEGG" id="ngr:NAEGRDRAFT_71718"/>
<dbReference type="Proteomes" id="UP000006671">
    <property type="component" value="Unassembled WGS sequence"/>
</dbReference>
<dbReference type="InterPro" id="IPR027417">
    <property type="entry name" value="P-loop_NTPase"/>
</dbReference>
<dbReference type="AlphaFoldDB" id="D2VRV6"/>
<accession>D2VRV6</accession>
<sequence length="326" mass="38948">MKRNKTITTASTLSSHWYETCGEAFFTQLLVPFLSNPSRELKSLSLTCRFIYQIYASSSSGNDLWMNFLLNKYHDLNREILKNNDGKLMMYYYQLVYFENHLDQILPEYLIPTLSYGRDLKNDDVRPRFICSSSNGYYYSMGFINMLINSEFDLEYDPCLEDNYTFNLEMENAKKCISLYPISLLEEYSPLYQGYIDMSDGMIFTLVIKNDFNNIESVLDQFHIFYKQVQLQKRLNSFIFTIAITYKDFMEDSFKKMVEEELRMHISHYNIVNYVIMECNPRKRDQVLRITIESVKRFKFIDTKLFLKYLQIKSEEEKNKKNCSIM</sequence>
<keyword evidence="2" id="KW-1185">Reference proteome</keyword>
<evidence type="ECO:0000313" key="1">
    <source>
        <dbReference type="EMBL" id="EFC40454.1"/>
    </source>
</evidence>
<dbReference type="InParanoid" id="D2VRV6"/>
<protein>
    <submittedName>
        <fullName evidence="1">Predicted protein</fullName>
    </submittedName>
</protein>
<evidence type="ECO:0000313" key="2">
    <source>
        <dbReference type="Proteomes" id="UP000006671"/>
    </source>
</evidence>
<dbReference type="Gene3D" id="3.40.50.300">
    <property type="entry name" value="P-loop containing nucleotide triphosphate hydrolases"/>
    <property type="match status" value="1"/>
</dbReference>
<proteinExistence type="predicted"/>